<accession>A0ABW9JNE3</accession>
<dbReference type="EMBL" id="SRMP02000049">
    <property type="protein sequence ID" value="MFN0293421.1"/>
    <property type="molecule type" value="Genomic_DNA"/>
</dbReference>
<proteinExistence type="predicted"/>
<dbReference type="Gene3D" id="1.10.30.50">
    <property type="match status" value="1"/>
</dbReference>
<dbReference type="RefSeq" id="WP_138729086.1">
    <property type="nucleotide sequence ID" value="NZ_SRMP02000049.1"/>
</dbReference>
<evidence type="ECO:0000313" key="1">
    <source>
        <dbReference type="EMBL" id="MFN0293421.1"/>
    </source>
</evidence>
<sequence length="228" mass="27084">MNNNEEKLIESIILYLRKNDLDTDTHIYTIDRWIERGEEYLVDSKFVITSEGGLHFMLNYGDPEEFYDLVESFGYFIEMGHSWSYGFYCDEVILEQKEDCHKTYSDKLKDKRWKEKREKVRDKANHKCQDCGSLNKLEVHHCYYKYGLEPWQYPLDSLRCLCSTCHKKRGSIEMEIRARMADLKTEHLSTISEFLYGGMSSYPPQKVAKLIKNLNVNKEELLKELNKS</sequence>
<reference evidence="1 2" key="1">
    <citation type="submission" date="2024-12" db="EMBL/GenBank/DDBJ databases">
        <authorList>
            <person name="Hu S."/>
        </authorList>
    </citation>
    <scope>NUCLEOTIDE SEQUENCE [LARGE SCALE GENOMIC DNA]</scope>
    <source>
        <strain evidence="1 2">P-25</strain>
    </source>
</reference>
<keyword evidence="1" id="KW-0540">Nuclease</keyword>
<keyword evidence="1" id="KW-0378">Hydrolase</keyword>
<evidence type="ECO:0000313" key="2">
    <source>
        <dbReference type="Proteomes" id="UP001517367"/>
    </source>
</evidence>
<organism evidence="1 2">
    <name type="scientific">Pedobacter helvus</name>
    <dbReference type="NCBI Taxonomy" id="2563444"/>
    <lineage>
        <taxon>Bacteria</taxon>
        <taxon>Pseudomonadati</taxon>
        <taxon>Bacteroidota</taxon>
        <taxon>Sphingobacteriia</taxon>
        <taxon>Sphingobacteriales</taxon>
        <taxon>Sphingobacteriaceae</taxon>
        <taxon>Pedobacter</taxon>
    </lineage>
</organism>
<dbReference type="GO" id="GO:0004519">
    <property type="term" value="F:endonuclease activity"/>
    <property type="evidence" value="ECO:0007669"/>
    <property type="project" value="UniProtKB-KW"/>
</dbReference>
<dbReference type="Proteomes" id="UP001517367">
    <property type="component" value="Unassembled WGS sequence"/>
</dbReference>
<gene>
    <name evidence="1" type="ORF">E5L68_018710</name>
</gene>
<keyword evidence="2" id="KW-1185">Reference proteome</keyword>
<comment type="caution">
    <text evidence="1">The sequence shown here is derived from an EMBL/GenBank/DDBJ whole genome shotgun (WGS) entry which is preliminary data.</text>
</comment>
<name>A0ABW9JNE3_9SPHI</name>
<protein>
    <submittedName>
        <fullName evidence="1">HNH endonuclease</fullName>
    </submittedName>
</protein>
<keyword evidence="1" id="KW-0255">Endonuclease</keyword>